<reference evidence="8" key="1">
    <citation type="journal article" date="2015" name="Sci. Rep.">
        <title>Tissue- and time-dependent transcription in Ixodes ricinus salivary glands and midguts when blood feeding on the vertebrate host.</title>
        <authorList>
            <person name="Kotsyfakis M."/>
            <person name="Schwarz A."/>
            <person name="Erhart J."/>
            <person name="Ribeiro J.M."/>
        </authorList>
    </citation>
    <scope>NUCLEOTIDE SEQUENCE</scope>
    <source>
        <tissue evidence="8">Salivary gland and midgut</tissue>
    </source>
</reference>
<keyword evidence="3 7" id="KW-0645">Protease</keyword>
<dbReference type="InterPro" id="IPR018202">
    <property type="entry name" value="Ser_caboxypep_ser_AS"/>
</dbReference>
<evidence type="ECO:0000313" key="8">
    <source>
        <dbReference type="EMBL" id="JAB68514.1"/>
    </source>
</evidence>
<evidence type="ECO:0000256" key="7">
    <source>
        <dbReference type="RuleBase" id="RU361156"/>
    </source>
</evidence>
<keyword evidence="5 7" id="KW-0378">Hydrolase</keyword>
<dbReference type="EC" id="3.4.16.-" evidence="7"/>
<proteinExistence type="evidence at transcript level"/>
<evidence type="ECO:0000256" key="5">
    <source>
        <dbReference type="ARBA" id="ARBA00022801"/>
    </source>
</evidence>
<dbReference type="SUPFAM" id="SSF53474">
    <property type="entry name" value="alpha/beta-Hydrolases"/>
    <property type="match status" value="1"/>
</dbReference>
<protein>
    <recommendedName>
        <fullName evidence="7">Carboxypeptidase</fullName>
        <ecNumber evidence="7">3.4.16.-</ecNumber>
    </recommendedName>
</protein>
<dbReference type="AlphaFoldDB" id="V5GWK6"/>
<dbReference type="PANTHER" id="PTHR11802:SF472">
    <property type="entry name" value="SERINE CARBOXYPEPTIDASE CPVL-RELATED"/>
    <property type="match status" value="1"/>
</dbReference>
<evidence type="ECO:0000256" key="4">
    <source>
        <dbReference type="ARBA" id="ARBA00022729"/>
    </source>
</evidence>
<sequence>MKALAIMWLFLAGRASLCTGNQPFIPVNFLGERQAVPSDQPLYLTPFIEDGRLDEAKSLSRVKSLGDVENVPSYTGFLTVKKDTGNNLFFWFFPAKENPESAPVILWLQGGPGSSSMIGLFTEHGPFVVDDDGNLKLREVTWTSRFSMLYVDNPVGTGFSFVEKNHGYARNQTDVGRDMLEALQQFFTLFHELANNEFYVMGESYAGKYVPAVAYAIHTAVQPRVRINLKGIAIGNGLVELESMLDYGDYLYQIGLVDRNEAAIFRQRCEEVKHLIQNKSYSDAVRKFNSIIMCASFDRCYFSQFTGYENKFNYLHAEFPTDLNNFVDFLKKPVVQDAIHVGKLHFFKKSPRVAQILLDDIAKSVKPWLASLMEEYKVLIYNGQLDIVVPYPLTVNMISTISWSGAEALSNVTRKIWRSPNKQDIYGYVRQFGNFTEVLVIGAGHMVPYDQPKAGLDMITRFVRGDDFGSD</sequence>
<accession>V5GWK6</accession>
<comment type="similarity">
    <text evidence="1 7">Belongs to the peptidase S10 family.</text>
</comment>
<dbReference type="EMBL" id="GANP01015954">
    <property type="protein sequence ID" value="JAB68514.1"/>
    <property type="molecule type" value="mRNA"/>
</dbReference>
<dbReference type="Gene3D" id="3.40.50.1820">
    <property type="entry name" value="alpha/beta hydrolase"/>
    <property type="match status" value="1"/>
</dbReference>
<dbReference type="PANTHER" id="PTHR11802">
    <property type="entry name" value="SERINE PROTEASE FAMILY S10 SERINE CARBOXYPEPTIDASE"/>
    <property type="match status" value="1"/>
</dbReference>
<dbReference type="GO" id="GO:0004185">
    <property type="term" value="F:serine-type carboxypeptidase activity"/>
    <property type="evidence" value="ECO:0007669"/>
    <property type="project" value="UniProtKB-UniRule"/>
</dbReference>
<dbReference type="FunFam" id="3.40.50.1820:FF:000096">
    <property type="entry name" value="Carboxypeptidase vitellogenic-like"/>
    <property type="match status" value="1"/>
</dbReference>
<keyword evidence="6" id="KW-0325">Glycoprotein</keyword>
<name>V5GWK6_IXORI</name>
<dbReference type="GO" id="GO:0006508">
    <property type="term" value="P:proteolysis"/>
    <property type="evidence" value="ECO:0007669"/>
    <property type="project" value="UniProtKB-KW"/>
</dbReference>
<dbReference type="InterPro" id="IPR029058">
    <property type="entry name" value="AB_hydrolase_fold"/>
</dbReference>
<organism evidence="8">
    <name type="scientific">Ixodes ricinus</name>
    <name type="common">Common tick</name>
    <name type="synonym">Acarus ricinus</name>
    <dbReference type="NCBI Taxonomy" id="34613"/>
    <lineage>
        <taxon>Eukaryota</taxon>
        <taxon>Metazoa</taxon>
        <taxon>Ecdysozoa</taxon>
        <taxon>Arthropoda</taxon>
        <taxon>Chelicerata</taxon>
        <taxon>Arachnida</taxon>
        <taxon>Acari</taxon>
        <taxon>Parasitiformes</taxon>
        <taxon>Ixodida</taxon>
        <taxon>Ixodoidea</taxon>
        <taxon>Ixodidae</taxon>
        <taxon>Ixodinae</taxon>
        <taxon>Ixodes</taxon>
    </lineage>
</organism>
<dbReference type="InterPro" id="IPR033124">
    <property type="entry name" value="Ser_caboxypep_his_AS"/>
</dbReference>
<dbReference type="PROSITE" id="PS00131">
    <property type="entry name" value="CARBOXYPEPT_SER_SER"/>
    <property type="match status" value="1"/>
</dbReference>
<dbReference type="PROSITE" id="PS00560">
    <property type="entry name" value="CARBOXYPEPT_SER_HIS"/>
    <property type="match status" value="1"/>
</dbReference>
<keyword evidence="4 7" id="KW-0732">Signal</keyword>
<feature type="signal peptide" evidence="7">
    <location>
        <begin position="1"/>
        <end position="20"/>
    </location>
</feature>
<dbReference type="PRINTS" id="PR00724">
    <property type="entry name" value="CRBOXYPTASEC"/>
</dbReference>
<evidence type="ECO:0000256" key="1">
    <source>
        <dbReference type="ARBA" id="ARBA00009431"/>
    </source>
</evidence>
<evidence type="ECO:0000256" key="2">
    <source>
        <dbReference type="ARBA" id="ARBA00022645"/>
    </source>
</evidence>
<dbReference type="Pfam" id="PF00450">
    <property type="entry name" value="Peptidase_S10"/>
    <property type="match status" value="1"/>
</dbReference>
<evidence type="ECO:0000256" key="3">
    <source>
        <dbReference type="ARBA" id="ARBA00022670"/>
    </source>
</evidence>
<evidence type="ECO:0000256" key="6">
    <source>
        <dbReference type="ARBA" id="ARBA00023180"/>
    </source>
</evidence>
<keyword evidence="2 7" id="KW-0121">Carboxypeptidase</keyword>
<dbReference type="InterPro" id="IPR001563">
    <property type="entry name" value="Peptidase_S10"/>
</dbReference>
<feature type="chain" id="PRO_5005148794" description="Carboxypeptidase" evidence="7">
    <location>
        <begin position="21"/>
        <end position="471"/>
    </location>
</feature>